<dbReference type="Proteomes" id="UP001178507">
    <property type="component" value="Unassembled WGS sequence"/>
</dbReference>
<evidence type="ECO:0000313" key="2">
    <source>
        <dbReference type="EMBL" id="CAJ1392361.1"/>
    </source>
</evidence>
<feature type="non-terminal residue" evidence="2">
    <location>
        <position position="251"/>
    </location>
</feature>
<sequence length="251" mass="27474">MDSPDVCVVLNGASGRVCVVHGAQRSWSILRLKEEVQKVKSIPCDEQILIDGFRELKDEELVEGLWEVTLVRRSAQEAAWLRLAQEDWSALLKEPEAWQYRSVVLAAVRSSGWALQHAAALRADAEVVRAAVEQNGLALQFADAALARDPDLVLAAAARSGRAFAFAAEELRKSRNFALKAVARNGHVLKYVDEAMRDEELVEAAVVSTESSALAEVLGKKEALRHRIKHVLQDRGVLGAEGPMLAPPPSE</sequence>
<accession>A0AA36IQY7</accession>
<dbReference type="SUPFAM" id="SSF54236">
    <property type="entry name" value="Ubiquitin-like"/>
    <property type="match status" value="1"/>
</dbReference>
<protein>
    <recommendedName>
        <fullName evidence="1">DUF4116 domain-containing protein</fullName>
    </recommendedName>
</protein>
<proteinExistence type="predicted"/>
<evidence type="ECO:0000259" key="1">
    <source>
        <dbReference type="Pfam" id="PF13475"/>
    </source>
</evidence>
<dbReference type="InterPro" id="IPR025197">
    <property type="entry name" value="DUF4116"/>
</dbReference>
<reference evidence="2" key="1">
    <citation type="submission" date="2023-08" db="EMBL/GenBank/DDBJ databases">
        <authorList>
            <person name="Chen Y."/>
            <person name="Shah S."/>
            <person name="Dougan E. K."/>
            <person name="Thang M."/>
            <person name="Chan C."/>
        </authorList>
    </citation>
    <scope>NUCLEOTIDE SEQUENCE</scope>
</reference>
<organism evidence="2 3">
    <name type="scientific">Effrenium voratum</name>
    <dbReference type="NCBI Taxonomy" id="2562239"/>
    <lineage>
        <taxon>Eukaryota</taxon>
        <taxon>Sar</taxon>
        <taxon>Alveolata</taxon>
        <taxon>Dinophyceae</taxon>
        <taxon>Suessiales</taxon>
        <taxon>Symbiodiniaceae</taxon>
        <taxon>Effrenium</taxon>
    </lineage>
</organism>
<keyword evidence="3" id="KW-1185">Reference proteome</keyword>
<feature type="domain" description="DUF4116" evidence="1">
    <location>
        <begin position="101"/>
        <end position="143"/>
    </location>
</feature>
<evidence type="ECO:0000313" key="3">
    <source>
        <dbReference type="Proteomes" id="UP001178507"/>
    </source>
</evidence>
<dbReference type="EMBL" id="CAUJNA010002325">
    <property type="protein sequence ID" value="CAJ1392361.1"/>
    <property type="molecule type" value="Genomic_DNA"/>
</dbReference>
<name>A0AA36IQY7_9DINO</name>
<dbReference type="Pfam" id="PF13475">
    <property type="entry name" value="DUF4116"/>
    <property type="match status" value="2"/>
</dbReference>
<dbReference type="InterPro" id="IPR029071">
    <property type="entry name" value="Ubiquitin-like_domsf"/>
</dbReference>
<dbReference type="AlphaFoldDB" id="A0AA36IQY7"/>
<feature type="domain" description="DUF4116" evidence="1">
    <location>
        <begin position="149"/>
        <end position="197"/>
    </location>
</feature>
<gene>
    <name evidence="2" type="ORF">EVOR1521_LOCUS17476</name>
</gene>
<comment type="caution">
    <text evidence="2">The sequence shown here is derived from an EMBL/GenBank/DDBJ whole genome shotgun (WGS) entry which is preliminary data.</text>
</comment>